<evidence type="ECO:0000313" key="4">
    <source>
        <dbReference type="Proteomes" id="UP000641803"/>
    </source>
</evidence>
<gene>
    <name evidence="3" type="ORF">H9652_16410</name>
</gene>
<feature type="domain" description="DUF4166" evidence="2">
    <location>
        <begin position="73"/>
        <end position="133"/>
    </location>
</feature>
<reference evidence="3 4" key="1">
    <citation type="submission" date="2020-08" db="EMBL/GenBank/DDBJ databases">
        <title>A Genomic Blueprint of the Chicken Gut Microbiome.</title>
        <authorList>
            <person name="Gilroy R."/>
            <person name="Ravi A."/>
            <person name="Getino M."/>
            <person name="Pursley I."/>
            <person name="Horton D.L."/>
            <person name="Alikhan N.-F."/>
            <person name="Baker D."/>
            <person name="Gharbi K."/>
            <person name="Hall N."/>
            <person name="Watson M."/>
            <person name="Adriaenssens E.M."/>
            <person name="Foster-Nyarko E."/>
            <person name="Jarju S."/>
            <person name="Secka A."/>
            <person name="Antonio M."/>
            <person name="Oren A."/>
            <person name="Chaudhuri R."/>
            <person name="La Ragione R.M."/>
            <person name="Hildebrand F."/>
            <person name="Pallen M.J."/>
        </authorList>
    </citation>
    <scope>NUCLEOTIDE SEQUENCE [LARGE SCALE GENOMIC DNA]</scope>
    <source>
        <strain evidence="3 4">Sa4CUA1</strain>
    </source>
</reference>
<accession>A0ABR8RWJ8</accession>
<comment type="caution">
    <text evidence="3">The sequence shown here is derived from an EMBL/GenBank/DDBJ whole genome shotgun (WGS) entry which is preliminary data.</text>
</comment>
<organism evidence="3 4">
    <name type="scientific">Oerskovia rustica</name>
    <dbReference type="NCBI Taxonomy" id="2762237"/>
    <lineage>
        <taxon>Bacteria</taxon>
        <taxon>Bacillati</taxon>
        <taxon>Actinomycetota</taxon>
        <taxon>Actinomycetes</taxon>
        <taxon>Micrococcales</taxon>
        <taxon>Cellulomonadaceae</taxon>
        <taxon>Oerskovia</taxon>
    </lineage>
</organism>
<name>A0ABR8RWJ8_9CELL</name>
<proteinExistence type="predicted"/>
<keyword evidence="4" id="KW-1185">Reference proteome</keyword>
<feature type="non-terminal residue" evidence="3">
    <location>
        <position position="1"/>
    </location>
</feature>
<dbReference type="Proteomes" id="UP000641803">
    <property type="component" value="Unassembled WGS sequence"/>
</dbReference>
<dbReference type="InterPro" id="IPR025311">
    <property type="entry name" value="DUF4166"/>
</dbReference>
<dbReference type="EMBL" id="JACSQQ010000036">
    <property type="protein sequence ID" value="MBD7951987.1"/>
    <property type="molecule type" value="Genomic_DNA"/>
</dbReference>
<evidence type="ECO:0000256" key="1">
    <source>
        <dbReference type="SAM" id="MobiDB-lite"/>
    </source>
</evidence>
<protein>
    <submittedName>
        <fullName evidence="3">DUF4166 domain-containing protein</fullName>
    </submittedName>
</protein>
<sequence length="156" mass="17557">GWESRSPPDNHSPKAHPNRGGPLAYPDTPPPAVTTAPTGASTSSARVRLGLRHRDRPRYQPARMAERGIYVELILTSGAQRFYEGPLGFRFPLLLSGRAHLHEWYGEAAEVFRVDLEVTNDRFGFLFGHRGSFTCEWTSAHDAPERLTPRRHEART</sequence>
<feature type="region of interest" description="Disordered" evidence="1">
    <location>
        <begin position="1"/>
        <end position="58"/>
    </location>
</feature>
<evidence type="ECO:0000259" key="2">
    <source>
        <dbReference type="Pfam" id="PF13761"/>
    </source>
</evidence>
<feature type="compositionally biased region" description="Low complexity" evidence="1">
    <location>
        <begin position="33"/>
        <end position="45"/>
    </location>
</feature>
<dbReference type="Pfam" id="PF13761">
    <property type="entry name" value="DUF4166"/>
    <property type="match status" value="1"/>
</dbReference>
<feature type="compositionally biased region" description="Basic and acidic residues" evidence="1">
    <location>
        <begin position="1"/>
        <end position="12"/>
    </location>
</feature>
<evidence type="ECO:0000313" key="3">
    <source>
        <dbReference type="EMBL" id="MBD7951987.1"/>
    </source>
</evidence>